<evidence type="ECO:0000256" key="1">
    <source>
        <dbReference type="ARBA" id="ARBA00022605"/>
    </source>
</evidence>
<organism evidence="4">
    <name type="scientific">Desulfobacca acetoxidans</name>
    <dbReference type="NCBI Taxonomy" id="60893"/>
    <lineage>
        <taxon>Bacteria</taxon>
        <taxon>Pseudomonadati</taxon>
        <taxon>Thermodesulfobacteriota</taxon>
        <taxon>Desulfobaccia</taxon>
        <taxon>Desulfobaccales</taxon>
        <taxon>Desulfobaccaceae</taxon>
        <taxon>Desulfobacca</taxon>
    </lineage>
</organism>
<sequence length="326" mass="36416">MVTHAAGRCKAEEKSQQAYREEIPAIVRELQESCQGNESFHHVGPEPIPSRKAVIEIIHKVYRLLFPGYFTRGRLDEINVSYYLGQEAVGFFEVLSQQITLSLRHECLRYGLPCSHCREKGQQEAIRFMRQLKSLRTILAGDVQAAYEGDPAAKSYDEIIYCYPGLFAVTVYRVAHQLHQQQVPLMPRIMTEYAHSLTGIDIHPGARIGESFFIDHGTGVVIGETTEIGKRVRLYQGVTLGALSVPRDKVEGLRTKRRHPTVEDDVIIYAGATILGGRTVIGARSVIGGNVWLTESVPPDTKVFLKKPELIYQDGQGCRGRAVAGR</sequence>
<protein>
    <submittedName>
        <fullName evidence="4">Serine acetyltransferase</fullName>
    </submittedName>
</protein>
<dbReference type="Gene3D" id="2.160.10.10">
    <property type="entry name" value="Hexapeptide repeat proteins"/>
    <property type="match status" value="1"/>
</dbReference>
<accession>A0A7C3Z060</accession>
<dbReference type="Gene3D" id="1.10.3130.10">
    <property type="entry name" value="serine acetyltransferase, domain 1"/>
    <property type="match status" value="1"/>
</dbReference>
<dbReference type="InterPro" id="IPR045304">
    <property type="entry name" value="LbH_SAT"/>
</dbReference>
<keyword evidence="3" id="KW-0012">Acyltransferase</keyword>
<proteinExistence type="predicted"/>
<dbReference type="GO" id="GO:0008652">
    <property type="term" value="P:amino acid biosynthetic process"/>
    <property type="evidence" value="ECO:0007669"/>
    <property type="project" value="UniProtKB-KW"/>
</dbReference>
<dbReference type="EMBL" id="DTMF01000097">
    <property type="protein sequence ID" value="HGF33467.1"/>
    <property type="molecule type" value="Genomic_DNA"/>
</dbReference>
<dbReference type="InterPro" id="IPR053376">
    <property type="entry name" value="Serine_acetyltransferase"/>
</dbReference>
<dbReference type="SUPFAM" id="SSF51161">
    <property type="entry name" value="Trimeric LpxA-like enzymes"/>
    <property type="match status" value="1"/>
</dbReference>
<dbReference type="InterPro" id="IPR042122">
    <property type="entry name" value="Ser_AcTrfase_N_sf"/>
</dbReference>
<evidence type="ECO:0000313" key="4">
    <source>
        <dbReference type="EMBL" id="HGF33467.1"/>
    </source>
</evidence>
<dbReference type="InterPro" id="IPR011004">
    <property type="entry name" value="Trimer_LpxA-like_sf"/>
</dbReference>
<evidence type="ECO:0000256" key="3">
    <source>
        <dbReference type="ARBA" id="ARBA00023315"/>
    </source>
</evidence>
<gene>
    <name evidence="4" type="ORF">ENW96_03630</name>
</gene>
<dbReference type="CDD" id="cd03354">
    <property type="entry name" value="LbH_SAT"/>
    <property type="match status" value="1"/>
</dbReference>
<keyword evidence="2 4" id="KW-0808">Transferase</keyword>
<dbReference type="NCBIfam" id="NF041874">
    <property type="entry name" value="EPS_EpsC"/>
    <property type="match status" value="1"/>
</dbReference>
<dbReference type="PANTHER" id="PTHR42811">
    <property type="entry name" value="SERINE ACETYLTRANSFERASE"/>
    <property type="match status" value="1"/>
</dbReference>
<reference evidence="4" key="1">
    <citation type="journal article" date="2020" name="mSystems">
        <title>Genome- and Community-Level Interaction Insights into Carbon Utilization and Element Cycling Functions of Hydrothermarchaeota in Hydrothermal Sediment.</title>
        <authorList>
            <person name="Zhou Z."/>
            <person name="Liu Y."/>
            <person name="Xu W."/>
            <person name="Pan J."/>
            <person name="Luo Z.H."/>
            <person name="Li M."/>
        </authorList>
    </citation>
    <scope>NUCLEOTIDE SEQUENCE [LARGE SCALE GENOMIC DNA]</scope>
    <source>
        <strain evidence="4">SpSt-897</strain>
    </source>
</reference>
<dbReference type="AlphaFoldDB" id="A0A7C3Z060"/>
<evidence type="ECO:0000256" key="2">
    <source>
        <dbReference type="ARBA" id="ARBA00022679"/>
    </source>
</evidence>
<dbReference type="GO" id="GO:0016746">
    <property type="term" value="F:acyltransferase activity"/>
    <property type="evidence" value="ECO:0007669"/>
    <property type="project" value="UniProtKB-KW"/>
</dbReference>
<name>A0A7C3Z060_9BACT</name>
<comment type="caution">
    <text evidence="4">The sequence shown here is derived from an EMBL/GenBank/DDBJ whole genome shotgun (WGS) entry which is preliminary data.</text>
</comment>
<keyword evidence="1" id="KW-0028">Amino-acid biosynthesis</keyword>